<dbReference type="InterPro" id="IPR002156">
    <property type="entry name" value="RNaseH_domain"/>
</dbReference>
<gene>
    <name evidence="2" type="ORF">CXB51_004274</name>
</gene>
<keyword evidence="3" id="KW-1185">Reference proteome</keyword>
<feature type="domain" description="RNase H type-1" evidence="1">
    <location>
        <begin position="233"/>
        <end position="272"/>
    </location>
</feature>
<dbReference type="GO" id="GO:0004523">
    <property type="term" value="F:RNA-DNA hybrid ribonuclease activity"/>
    <property type="evidence" value="ECO:0007669"/>
    <property type="project" value="InterPro"/>
</dbReference>
<dbReference type="Proteomes" id="UP000701853">
    <property type="component" value="Chromosome 2"/>
</dbReference>
<dbReference type="OrthoDB" id="985111at2759"/>
<name>A0A8J6DDB1_9ROSI</name>
<accession>A0A8J6DDB1</accession>
<evidence type="ECO:0000313" key="3">
    <source>
        <dbReference type="Proteomes" id="UP000701853"/>
    </source>
</evidence>
<dbReference type="AlphaFoldDB" id="A0A8J6DDB1"/>
<evidence type="ECO:0000259" key="1">
    <source>
        <dbReference type="Pfam" id="PF13456"/>
    </source>
</evidence>
<dbReference type="EMBL" id="JAHUZN010000002">
    <property type="protein sequence ID" value="KAG8500528.1"/>
    <property type="molecule type" value="Genomic_DNA"/>
</dbReference>
<proteinExistence type="predicted"/>
<protein>
    <recommendedName>
        <fullName evidence="1">RNase H type-1 domain-containing protein</fullName>
    </recommendedName>
</protein>
<sequence>MKHKGKKTFGLVVFIEPSQNPNKFLSIRGIDGGPRRRQKVDQQMRPGYCESLAKARHNDMLVRRGEPLGEFSVRSNYKLLQGLVATAVCPRCRGADETLDHTFRECPIIVKVWTTLNFTWVLTKASGLPGFPKKAQRSNQGYSVLHQRNRRFCRKGSYQELQDCEMGAPTRSVIKINFDATFDNHRSRSGSGIVARNAAREALVSRSILHDDIWFVFAAKALAFSWAVQTRVEMEIGAYIRNIQQNKERFWSLRFKHAQRMENQLAHILATESLKKGEQIYLEGALPSFGARKMEDEWLRELD</sequence>
<organism evidence="2 3">
    <name type="scientific">Gossypium anomalum</name>
    <dbReference type="NCBI Taxonomy" id="47600"/>
    <lineage>
        <taxon>Eukaryota</taxon>
        <taxon>Viridiplantae</taxon>
        <taxon>Streptophyta</taxon>
        <taxon>Embryophyta</taxon>
        <taxon>Tracheophyta</taxon>
        <taxon>Spermatophyta</taxon>
        <taxon>Magnoliopsida</taxon>
        <taxon>eudicotyledons</taxon>
        <taxon>Gunneridae</taxon>
        <taxon>Pentapetalae</taxon>
        <taxon>rosids</taxon>
        <taxon>malvids</taxon>
        <taxon>Malvales</taxon>
        <taxon>Malvaceae</taxon>
        <taxon>Malvoideae</taxon>
        <taxon>Gossypium</taxon>
    </lineage>
</organism>
<dbReference type="PANTHER" id="PTHR47074">
    <property type="entry name" value="BNAC02G40300D PROTEIN"/>
    <property type="match status" value="1"/>
</dbReference>
<dbReference type="GO" id="GO:0003676">
    <property type="term" value="F:nucleic acid binding"/>
    <property type="evidence" value="ECO:0007669"/>
    <property type="project" value="InterPro"/>
</dbReference>
<dbReference type="InterPro" id="IPR052929">
    <property type="entry name" value="RNase_H-like_EbsB-rel"/>
</dbReference>
<comment type="caution">
    <text evidence="2">The sequence shown here is derived from an EMBL/GenBank/DDBJ whole genome shotgun (WGS) entry which is preliminary data.</text>
</comment>
<dbReference type="Pfam" id="PF13456">
    <property type="entry name" value="RVT_3"/>
    <property type="match status" value="1"/>
</dbReference>
<reference evidence="2 3" key="1">
    <citation type="journal article" date="2021" name="bioRxiv">
        <title>The Gossypium anomalum genome as a resource for cotton improvement and evolutionary analysis of hybrid incompatibility.</title>
        <authorList>
            <person name="Grover C.E."/>
            <person name="Yuan D."/>
            <person name="Arick M.A."/>
            <person name="Miller E.R."/>
            <person name="Hu G."/>
            <person name="Peterson D.G."/>
            <person name="Wendel J.F."/>
            <person name="Udall J.A."/>
        </authorList>
    </citation>
    <scope>NUCLEOTIDE SEQUENCE [LARGE SCALE GENOMIC DNA]</scope>
    <source>
        <strain evidence="2">JFW-Udall</strain>
        <tissue evidence="2">Leaf</tissue>
    </source>
</reference>
<dbReference type="PANTHER" id="PTHR47074:SF61">
    <property type="entry name" value="RNASE H TYPE-1 DOMAIN-CONTAINING PROTEIN"/>
    <property type="match status" value="1"/>
</dbReference>
<evidence type="ECO:0000313" key="2">
    <source>
        <dbReference type="EMBL" id="KAG8500528.1"/>
    </source>
</evidence>